<keyword evidence="2" id="KW-0732">Signal</keyword>
<evidence type="ECO:0000256" key="2">
    <source>
        <dbReference type="SAM" id="SignalP"/>
    </source>
</evidence>
<comment type="caution">
    <text evidence="3">The sequence shown here is derived from an EMBL/GenBank/DDBJ whole genome shotgun (WGS) entry which is preliminary data.</text>
</comment>
<feature type="chain" id="PRO_5038099110" evidence="2">
    <location>
        <begin position="28"/>
        <end position="180"/>
    </location>
</feature>
<protein>
    <submittedName>
        <fullName evidence="3">Copper chaperone PCu(A)C</fullName>
    </submittedName>
</protein>
<dbReference type="InterPro" id="IPR036182">
    <property type="entry name" value="PCuAC_sf"/>
</dbReference>
<dbReference type="RefSeq" id="WP_167226553.1">
    <property type="nucleotide sequence ID" value="NZ_JAAQPH010000012.1"/>
</dbReference>
<gene>
    <name evidence="3" type="ORF">HBA54_16440</name>
</gene>
<dbReference type="Pfam" id="PF04314">
    <property type="entry name" value="PCuAC"/>
    <property type="match status" value="1"/>
</dbReference>
<feature type="region of interest" description="Disordered" evidence="1">
    <location>
        <begin position="156"/>
        <end position="180"/>
    </location>
</feature>
<sequence>MKYRIAILPLVALAFGLMLSAVTPAQARDFTVGELKIETPWARATPGQAKNGAAYLMIHNAGAAGDRLIAAASDAAQRVELHSHTNVDGVMQMRQVEGVDVPAGGMATLKPGGYHVMLMGLKAPLREGDRFPVTLTFEKAGDVAVEVSVEAVGSMGAMPDDGMKKMDHGTMNHGETPKTN</sequence>
<evidence type="ECO:0000313" key="4">
    <source>
        <dbReference type="Proteomes" id="UP000761264"/>
    </source>
</evidence>
<dbReference type="InterPro" id="IPR007410">
    <property type="entry name" value="LpqE-like"/>
</dbReference>
<feature type="compositionally biased region" description="Basic and acidic residues" evidence="1">
    <location>
        <begin position="161"/>
        <end position="170"/>
    </location>
</feature>
<proteinExistence type="predicted"/>
<organism evidence="3 4">
    <name type="scientific">Pelagibius litoralis</name>
    <dbReference type="NCBI Taxonomy" id="374515"/>
    <lineage>
        <taxon>Bacteria</taxon>
        <taxon>Pseudomonadati</taxon>
        <taxon>Pseudomonadota</taxon>
        <taxon>Alphaproteobacteria</taxon>
        <taxon>Rhodospirillales</taxon>
        <taxon>Rhodovibrionaceae</taxon>
        <taxon>Pelagibius</taxon>
    </lineage>
</organism>
<dbReference type="Proteomes" id="UP000761264">
    <property type="component" value="Unassembled WGS sequence"/>
</dbReference>
<dbReference type="InterPro" id="IPR058248">
    <property type="entry name" value="Lxx211020-like"/>
</dbReference>
<evidence type="ECO:0000313" key="3">
    <source>
        <dbReference type="EMBL" id="NIA70197.1"/>
    </source>
</evidence>
<feature type="signal peptide" evidence="2">
    <location>
        <begin position="1"/>
        <end position="27"/>
    </location>
</feature>
<accession>A0A967K9Z6</accession>
<dbReference type="AlphaFoldDB" id="A0A967K9Z6"/>
<dbReference type="PANTHER" id="PTHR36302:SF1">
    <property type="entry name" value="COPPER CHAPERONE PCU(A)C"/>
    <property type="match status" value="1"/>
</dbReference>
<evidence type="ECO:0000256" key="1">
    <source>
        <dbReference type="SAM" id="MobiDB-lite"/>
    </source>
</evidence>
<dbReference type="SUPFAM" id="SSF110087">
    <property type="entry name" value="DR1885-like metal-binding protein"/>
    <property type="match status" value="1"/>
</dbReference>
<dbReference type="PANTHER" id="PTHR36302">
    <property type="entry name" value="BLR7088 PROTEIN"/>
    <property type="match status" value="1"/>
</dbReference>
<dbReference type="Gene3D" id="2.60.40.1890">
    <property type="entry name" value="PCu(A)C copper chaperone"/>
    <property type="match status" value="1"/>
</dbReference>
<keyword evidence="4" id="KW-1185">Reference proteome</keyword>
<dbReference type="EMBL" id="JAAQPH010000012">
    <property type="protein sequence ID" value="NIA70197.1"/>
    <property type="molecule type" value="Genomic_DNA"/>
</dbReference>
<name>A0A967K9Z6_9PROT</name>
<reference evidence="3" key="1">
    <citation type="submission" date="2020-03" db="EMBL/GenBank/DDBJ databases">
        <title>Genome of Pelagibius litoralis DSM 21314T.</title>
        <authorList>
            <person name="Wang G."/>
        </authorList>
    </citation>
    <scope>NUCLEOTIDE SEQUENCE</scope>
    <source>
        <strain evidence="3">DSM 21314</strain>
    </source>
</reference>